<evidence type="ECO:0000256" key="3">
    <source>
        <dbReference type="PROSITE-ProRule" id="PRU00076"/>
    </source>
</evidence>
<evidence type="ECO:0000313" key="7">
    <source>
        <dbReference type="Proteomes" id="UP000515154"/>
    </source>
</evidence>
<dbReference type="AlphaFoldDB" id="A0A7E6ELZ2"/>
<keyword evidence="7" id="KW-1185">Reference proteome</keyword>
<dbReference type="PROSITE" id="PS51233">
    <property type="entry name" value="VWFD"/>
    <property type="match status" value="2"/>
</dbReference>
<dbReference type="KEGG" id="osn:115224407"/>
<feature type="domain" description="VWFD" evidence="6">
    <location>
        <begin position="703"/>
        <end position="877"/>
    </location>
</feature>
<dbReference type="SUPFAM" id="SSF57603">
    <property type="entry name" value="FnI-like domain"/>
    <property type="match status" value="1"/>
</dbReference>
<keyword evidence="1 3" id="KW-1015">Disulfide bond</keyword>
<dbReference type="PANTHER" id="PTHR11339">
    <property type="entry name" value="EXTRACELLULAR MATRIX GLYCOPROTEIN RELATED"/>
    <property type="match status" value="1"/>
</dbReference>
<sequence>MQYNILHSIEMVEKETEELMELKEGQMLETVKRKEIKMLKQRKQHFSLYKLGLKVKGGIFTGSQVRKMLRTNVRESQEKRNQDAEATNGREERNRGTDETLDSINARESQEKRNQDAEATNGGEERNRGIDETLDSNGEEERNRGIDETLDSNGGEERNRGIDETLDSLQNERIDKYQPSLNFHFCNTTEYTNFQSNGSCKDIDLMLAVGYTLVNNTVPKDGGPCYFEKLRIRKELVCCPGWSGTKCHIPLCIPPCKNDGICFAADKCNCENGYVGYRCENKVSDTTSVLKYCFEKSVCYGLGYKKLAGKVVTLADCCSQRNTGSWGLIGRECIKCNYQNSTIGDESLKTDSSCRSEGNRLFRTFDGSFFTLQSPKCVYNLIEFSNFWWVRMTVANCVHLKNCEKTIFVKFGNTIVTIQNGRVLLNGEEMDINGEVKDGVEVSRRYNYIAIQFSAIPIDILMNKRQYVQIVPSDSLFKSPKLRGLCSNYDGNENNDFFNREGDILANSEEFIQAYITPPNKCKNNKLSTSPDDNYPEANKICRVAFTFYNCDLSEKKPVLIDNCYSMIRACDTAEEAMAAACTAIESIAHQCFLIGNDIPKWRNENICPITCPEGFEFDECTAPCPRTCGNIDEISDCDLPCVAACRCPVGKFYENGKCIDKEECPCEYEGRKFDVNSTVKMDCNLCVCKSGKWVCEKQECPGTCTILGRNSIKTFDNLDYTIEPVSCRYTLVQSKSDSPKLKISLEFGPCSSPYLDEFNCSTGLKIETSNLFAKITKKGFFVNDNYRSDNSFFSKEVIIKQASSLFYVVDGLDFRILHYAGAQTYITLKSNYRGLVEGLCGNFDSNINNELVSRTGLLVHKTKFAQEFIAFSCFTPQRDDVESEPCEFNINWIEKEESA</sequence>
<dbReference type="PROSITE" id="PS50026">
    <property type="entry name" value="EGF_3"/>
    <property type="match status" value="1"/>
</dbReference>
<evidence type="ECO:0000313" key="8">
    <source>
        <dbReference type="RefSeq" id="XP_036356616.1"/>
    </source>
</evidence>
<feature type="disulfide bond" evidence="3">
    <location>
        <begin position="270"/>
        <end position="279"/>
    </location>
</feature>
<name>A0A7E6ELZ2_9MOLL</name>
<dbReference type="FunFam" id="2.10.25.10:FF:000055">
    <property type="entry name" value="alpha-tectorin isoform X1"/>
    <property type="match status" value="1"/>
</dbReference>
<dbReference type="PROSITE" id="PS00022">
    <property type="entry name" value="EGF_1"/>
    <property type="match status" value="1"/>
</dbReference>
<dbReference type="RefSeq" id="XP_036356616.1">
    <property type="nucleotide sequence ID" value="XM_036500723.1"/>
</dbReference>
<evidence type="ECO:0000256" key="1">
    <source>
        <dbReference type="ARBA" id="ARBA00023157"/>
    </source>
</evidence>
<comment type="caution">
    <text evidence="3">Lacks conserved residue(s) required for the propagation of feature annotation.</text>
</comment>
<dbReference type="Proteomes" id="UP000515154">
    <property type="component" value="Linkage group LG2"/>
</dbReference>
<feature type="domain" description="EGF-like" evidence="5">
    <location>
        <begin position="248"/>
        <end position="280"/>
    </location>
</feature>
<evidence type="ECO:0000259" key="6">
    <source>
        <dbReference type="PROSITE" id="PS51233"/>
    </source>
</evidence>
<feature type="compositionally biased region" description="Basic and acidic residues" evidence="4">
    <location>
        <begin position="72"/>
        <end position="98"/>
    </location>
</feature>
<reference evidence="8" key="1">
    <citation type="submission" date="2025-08" db="UniProtKB">
        <authorList>
            <consortium name="RefSeq"/>
        </authorList>
    </citation>
    <scope>IDENTIFICATION</scope>
</reference>
<keyword evidence="3" id="KW-0245">EGF-like domain</keyword>
<dbReference type="Pfam" id="PF01826">
    <property type="entry name" value="TIL"/>
    <property type="match status" value="1"/>
</dbReference>
<keyword evidence="2" id="KW-0325">Glycoprotein</keyword>
<dbReference type="InterPro" id="IPR036084">
    <property type="entry name" value="Ser_inhib-like_sf"/>
</dbReference>
<dbReference type="InterPro" id="IPR050780">
    <property type="entry name" value="Mucin_vWF_Thrombospondin_sf"/>
</dbReference>
<evidence type="ECO:0000256" key="4">
    <source>
        <dbReference type="SAM" id="MobiDB-lite"/>
    </source>
</evidence>
<accession>A0A7E6ELZ2</accession>
<dbReference type="SUPFAM" id="SSF57567">
    <property type="entry name" value="Serine protease inhibitors"/>
    <property type="match status" value="1"/>
</dbReference>
<dbReference type="InterPro" id="IPR001846">
    <property type="entry name" value="VWF_type-D"/>
</dbReference>
<feature type="disulfide bond" evidence="3">
    <location>
        <begin position="252"/>
        <end position="262"/>
    </location>
</feature>
<dbReference type="InterPro" id="IPR002919">
    <property type="entry name" value="TIL_dom"/>
</dbReference>
<evidence type="ECO:0000256" key="2">
    <source>
        <dbReference type="ARBA" id="ARBA00023180"/>
    </source>
</evidence>
<dbReference type="Gene3D" id="2.10.25.10">
    <property type="entry name" value="Laminin"/>
    <property type="match status" value="2"/>
</dbReference>
<dbReference type="PROSITE" id="PS01186">
    <property type="entry name" value="EGF_2"/>
    <property type="match status" value="1"/>
</dbReference>
<dbReference type="SMART" id="SM00216">
    <property type="entry name" value="VWD"/>
    <property type="match status" value="2"/>
</dbReference>
<dbReference type="Pfam" id="PF00094">
    <property type="entry name" value="VWD"/>
    <property type="match status" value="2"/>
</dbReference>
<feature type="region of interest" description="Disordered" evidence="4">
    <location>
        <begin position="71"/>
        <end position="160"/>
    </location>
</feature>
<organism evidence="7 8">
    <name type="scientific">Octopus sinensis</name>
    <name type="common">East Asian common octopus</name>
    <dbReference type="NCBI Taxonomy" id="2607531"/>
    <lineage>
        <taxon>Eukaryota</taxon>
        <taxon>Metazoa</taxon>
        <taxon>Spiralia</taxon>
        <taxon>Lophotrochozoa</taxon>
        <taxon>Mollusca</taxon>
        <taxon>Cephalopoda</taxon>
        <taxon>Coleoidea</taxon>
        <taxon>Octopodiformes</taxon>
        <taxon>Octopoda</taxon>
        <taxon>Incirrata</taxon>
        <taxon>Octopodidae</taxon>
        <taxon>Octopus</taxon>
    </lineage>
</organism>
<proteinExistence type="predicted"/>
<dbReference type="CDD" id="cd19941">
    <property type="entry name" value="TIL"/>
    <property type="match status" value="1"/>
</dbReference>
<gene>
    <name evidence="8" type="primary">LOC115224407</name>
</gene>
<evidence type="ECO:0000259" key="5">
    <source>
        <dbReference type="PROSITE" id="PS50026"/>
    </source>
</evidence>
<protein>
    <submittedName>
        <fullName evidence="8">SCO-spondin-like</fullName>
    </submittedName>
</protein>
<dbReference type="InterPro" id="IPR000742">
    <property type="entry name" value="EGF"/>
</dbReference>
<feature type="domain" description="VWFD" evidence="6">
    <location>
        <begin position="352"/>
        <end position="523"/>
    </location>
</feature>